<evidence type="ECO:0000256" key="1">
    <source>
        <dbReference type="ARBA" id="ARBA00022617"/>
    </source>
</evidence>
<dbReference type="InterPro" id="IPR018506">
    <property type="entry name" value="Cyt_B5_heme-BS"/>
</dbReference>
<dbReference type="GO" id="GO:0004128">
    <property type="term" value="F:cytochrome-b5 reductase activity, acting on NAD(P)H"/>
    <property type="evidence" value="ECO:0007669"/>
    <property type="project" value="TreeGrafter"/>
</dbReference>
<dbReference type="GO" id="GO:0005737">
    <property type="term" value="C:cytoplasm"/>
    <property type="evidence" value="ECO:0007669"/>
    <property type="project" value="TreeGrafter"/>
</dbReference>
<protein>
    <recommendedName>
        <fullName evidence="5">Cytochrome b5 heme-binding domain-containing protein</fullName>
    </recommendedName>
</protein>
<dbReference type="PROSITE" id="PS00191">
    <property type="entry name" value="CYTOCHROME_B5_1"/>
    <property type="match status" value="1"/>
</dbReference>
<evidence type="ECO:0000259" key="5">
    <source>
        <dbReference type="PROSITE" id="PS50255"/>
    </source>
</evidence>
<organism evidence="6 7">
    <name type="scientific">Stentor coeruleus</name>
    <dbReference type="NCBI Taxonomy" id="5963"/>
    <lineage>
        <taxon>Eukaryota</taxon>
        <taxon>Sar</taxon>
        <taxon>Alveolata</taxon>
        <taxon>Ciliophora</taxon>
        <taxon>Postciliodesmatophora</taxon>
        <taxon>Heterotrichea</taxon>
        <taxon>Heterotrichida</taxon>
        <taxon>Stentoridae</taxon>
        <taxon>Stentor</taxon>
    </lineage>
</organism>
<comment type="similarity">
    <text evidence="4">Belongs to the cytochrome b5 family.</text>
</comment>
<evidence type="ECO:0000313" key="7">
    <source>
        <dbReference type="Proteomes" id="UP000187209"/>
    </source>
</evidence>
<reference evidence="6 7" key="1">
    <citation type="submission" date="2016-11" db="EMBL/GenBank/DDBJ databases">
        <title>The macronuclear genome of Stentor coeruleus: a giant cell with tiny introns.</title>
        <authorList>
            <person name="Slabodnick M."/>
            <person name="Ruby J.G."/>
            <person name="Reiff S.B."/>
            <person name="Swart E.C."/>
            <person name="Gosai S."/>
            <person name="Prabakaran S."/>
            <person name="Witkowska E."/>
            <person name="Larue G.E."/>
            <person name="Fisher S."/>
            <person name="Freeman R.M."/>
            <person name="Gunawardena J."/>
            <person name="Chu W."/>
            <person name="Stover N.A."/>
            <person name="Gregory B.D."/>
            <person name="Nowacki M."/>
            <person name="Derisi J."/>
            <person name="Roy S.W."/>
            <person name="Marshall W.F."/>
            <person name="Sood P."/>
        </authorList>
    </citation>
    <scope>NUCLEOTIDE SEQUENCE [LARGE SCALE GENOMIC DNA]</scope>
    <source>
        <strain evidence="6">WM001</strain>
    </source>
</reference>
<dbReference type="Proteomes" id="UP000187209">
    <property type="component" value="Unassembled WGS sequence"/>
</dbReference>
<evidence type="ECO:0000313" key="6">
    <source>
        <dbReference type="EMBL" id="OMJ89830.1"/>
    </source>
</evidence>
<proteinExistence type="inferred from homology"/>
<name>A0A1R2CLK4_9CILI</name>
<dbReference type="PANTHER" id="PTHR46237:SF1">
    <property type="entry name" value="CYTOCHROME B5 REDUCTASE 4"/>
    <property type="match status" value="1"/>
</dbReference>
<evidence type="ECO:0000256" key="3">
    <source>
        <dbReference type="ARBA" id="ARBA00023004"/>
    </source>
</evidence>
<dbReference type="OrthoDB" id="260519at2759"/>
<evidence type="ECO:0000256" key="2">
    <source>
        <dbReference type="ARBA" id="ARBA00022723"/>
    </source>
</evidence>
<dbReference type="InterPro" id="IPR051872">
    <property type="entry name" value="Cytochrome_b5/Flavoprotein_Rdt"/>
</dbReference>
<keyword evidence="3 4" id="KW-0408">Iron</keyword>
<gene>
    <name evidence="6" type="ORF">SteCoe_7911</name>
</gene>
<dbReference type="Pfam" id="PF00173">
    <property type="entry name" value="Cyt-b5"/>
    <property type="match status" value="1"/>
</dbReference>
<dbReference type="AlphaFoldDB" id="A0A1R2CLK4"/>
<keyword evidence="1 4" id="KW-0349">Heme</keyword>
<feature type="domain" description="Cytochrome b5 heme-binding" evidence="5">
    <location>
        <begin position="121"/>
        <end position="196"/>
    </location>
</feature>
<comment type="caution">
    <text evidence="6">The sequence shown here is derived from an EMBL/GenBank/DDBJ whole genome shotgun (WGS) entry which is preliminary data.</text>
</comment>
<sequence>MESQDQCLEFIYGRRYIKLRWNPQMTSEEMVIDAIDSLGKIFLEYFSATFINFVNELGRIVSIDTIVFSNISPIYIRAPDAEKNINPCYSEIVDIRTHKFETKQFFVIKNCKLVEENKTEIKEISWSEIEKHKKRNDCWIVLNSKVYNITDYIKRHPGGDVILKSAGKDGTLLFNQHHPWVYPDAIMKNAYLGIAKK</sequence>
<dbReference type="PROSITE" id="PS50255">
    <property type="entry name" value="CYTOCHROME_B5_2"/>
    <property type="match status" value="1"/>
</dbReference>
<dbReference type="GO" id="GO:0020037">
    <property type="term" value="F:heme binding"/>
    <property type="evidence" value="ECO:0007669"/>
    <property type="project" value="UniProtKB-UniRule"/>
</dbReference>
<dbReference type="GO" id="GO:0046872">
    <property type="term" value="F:metal ion binding"/>
    <property type="evidence" value="ECO:0007669"/>
    <property type="project" value="UniProtKB-UniRule"/>
</dbReference>
<dbReference type="SUPFAM" id="SSF55856">
    <property type="entry name" value="Cytochrome b5-like heme/steroid binding domain"/>
    <property type="match status" value="1"/>
</dbReference>
<evidence type="ECO:0000256" key="4">
    <source>
        <dbReference type="RuleBase" id="RU362121"/>
    </source>
</evidence>
<keyword evidence="2 4" id="KW-0479">Metal-binding</keyword>
<dbReference type="SMART" id="SM01117">
    <property type="entry name" value="Cyt-b5"/>
    <property type="match status" value="1"/>
</dbReference>
<dbReference type="InterPro" id="IPR001199">
    <property type="entry name" value="Cyt_B5-like_heme/steroid-bd"/>
</dbReference>
<dbReference type="InterPro" id="IPR036400">
    <property type="entry name" value="Cyt_B5-like_heme/steroid_sf"/>
</dbReference>
<dbReference type="EMBL" id="MPUH01000116">
    <property type="protein sequence ID" value="OMJ89830.1"/>
    <property type="molecule type" value="Genomic_DNA"/>
</dbReference>
<keyword evidence="7" id="KW-1185">Reference proteome</keyword>
<dbReference type="PANTHER" id="PTHR46237">
    <property type="entry name" value="CYTOCHROME B5 REDUCTASE 4 FAMILY MEMBER"/>
    <property type="match status" value="1"/>
</dbReference>
<dbReference type="Gene3D" id="3.10.120.10">
    <property type="entry name" value="Cytochrome b5-like heme/steroid binding domain"/>
    <property type="match status" value="1"/>
</dbReference>
<accession>A0A1R2CLK4</accession>